<proteinExistence type="predicted"/>
<dbReference type="InterPro" id="IPR025566">
    <property type="entry name" value="DUF4331"/>
</dbReference>
<keyword evidence="2" id="KW-1185">Reference proteome</keyword>
<reference evidence="1 2" key="1">
    <citation type="submission" date="2020-09" db="EMBL/GenBank/DDBJ databases">
        <title>Biosynthesis of the nuclear factor of activated T cells inhibitor NFAT-133 and its congeners in Streptomyces pactum.</title>
        <authorList>
            <person name="Zhou W."/>
            <person name="Posri P."/>
            <person name="Abugrain M.E."/>
            <person name="Weisberg A.J."/>
            <person name="Chang J.H."/>
            <person name="Mahmud T."/>
        </authorList>
    </citation>
    <scope>NUCLEOTIDE SEQUENCE [LARGE SCALE GENOMIC DNA]</scope>
    <source>
        <strain evidence="1 2">ATCC 27456</strain>
    </source>
</reference>
<dbReference type="RefSeq" id="WP_197988763.1">
    <property type="nucleotide sequence ID" value="NZ_JACYXC010000001.1"/>
</dbReference>
<organism evidence="1 2">
    <name type="scientific">Streptomyces pactum</name>
    <dbReference type="NCBI Taxonomy" id="68249"/>
    <lineage>
        <taxon>Bacteria</taxon>
        <taxon>Bacillati</taxon>
        <taxon>Actinomycetota</taxon>
        <taxon>Actinomycetes</taxon>
        <taxon>Kitasatosporales</taxon>
        <taxon>Streptomycetaceae</taxon>
        <taxon>Streptomyces</taxon>
    </lineage>
</organism>
<dbReference type="Pfam" id="PF14224">
    <property type="entry name" value="DUF4331"/>
    <property type="match status" value="2"/>
</dbReference>
<accession>A0ABS0NIZ0</accession>
<sequence length="341" mass="36146">MSHHHDSLLARQDPRLDISDTYLFRGSRGTVFVVNVNPLSGDGGFHDDESMYEIKVDTDGDAVEDITFRFTFSAYTAYGPQAWQLRRLDGEAAADRFAEGTPLLTGVTGEVSEGPDGLRAWAGAAGDPFWIEGSVVTAVKTGIARGTAPDLTGFDPARAANLFAGTDVQAIVLEVPDEALGGAGSRIGFWATSVLATDAGGWRQINRCGNPLLNTLFDLEDSERDIDFNATCPAEDVQRYGPEVLRATERAAAAAGAVPDPAAYAGHVRDLLLPDVLRYEVGSEARFAVDGRNGRALTDCAPEVMFELVLGVPVKLGLDASAATGVPRSVFPYLSAPGGAR</sequence>
<name>A0ABS0NIZ0_9ACTN</name>
<evidence type="ECO:0000313" key="2">
    <source>
        <dbReference type="Proteomes" id="UP000807371"/>
    </source>
</evidence>
<comment type="caution">
    <text evidence="1">The sequence shown here is derived from an EMBL/GenBank/DDBJ whole genome shotgun (WGS) entry which is preliminary data.</text>
</comment>
<dbReference type="EMBL" id="JACYXC010000001">
    <property type="protein sequence ID" value="MBH5335171.1"/>
    <property type="molecule type" value="Genomic_DNA"/>
</dbReference>
<dbReference type="Proteomes" id="UP000807371">
    <property type="component" value="Unassembled WGS sequence"/>
</dbReference>
<protein>
    <submittedName>
        <fullName evidence="1">DUF4331 family protein</fullName>
    </submittedName>
</protein>
<gene>
    <name evidence="1" type="ORF">IHE55_10330</name>
</gene>
<evidence type="ECO:0000313" key="1">
    <source>
        <dbReference type="EMBL" id="MBH5335171.1"/>
    </source>
</evidence>